<name>A0A6G6Y9J0_9SPHN</name>
<sequence length="278" mass="31723">MAAKKKNPTGSNFGVIDLLAIGAAAFVAFKFVPAYADWTSYRYDPVPGEECVRQMDAECARQAFDEAYGPTDAPYSRKLNQQWVWALRFIDTNEDYRSQLDTVFEQGKREILGAGLSERKAGDLLGLANILHHMGRDEDAMAFFENVVERQEEADATIPKRMRRYGPSQLGGPPNCLRGEEDHRFLSESDNYAELDVGIDFQNPCYLEYFRRRSDIDLEPVIARSLDTMRAKRQAQGEMDAWNYDGEPLTHDEYVDKVAFLATLIAYRENDGWGRVFD</sequence>
<accession>A0A6G6Y9J0</accession>
<dbReference type="EMBL" id="CP049109">
    <property type="protein sequence ID" value="QIG81511.1"/>
    <property type="molecule type" value="Genomic_DNA"/>
</dbReference>
<keyword evidence="1" id="KW-1133">Transmembrane helix</keyword>
<organism evidence="2 3">
    <name type="scientific">Stakelama tenebrarum</name>
    <dbReference type="NCBI Taxonomy" id="2711215"/>
    <lineage>
        <taxon>Bacteria</taxon>
        <taxon>Pseudomonadati</taxon>
        <taxon>Pseudomonadota</taxon>
        <taxon>Alphaproteobacteria</taxon>
        <taxon>Sphingomonadales</taxon>
        <taxon>Sphingomonadaceae</taxon>
        <taxon>Stakelama</taxon>
    </lineage>
</organism>
<dbReference type="Proteomes" id="UP000501568">
    <property type="component" value="Chromosome"/>
</dbReference>
<reference evidence="2 3" key="1">
    <citation type="submission" date="2020-02" db="EMBL/GenBank/DDBJ databases">
        <authorList>
            <person name="Zheng R.K."/>
            <person name="Sun C.M."/>
        </authorList>
    </citation>
    <scope>NUCLEOTIDE SEQUENCE [LARGE SCALE GENOMIC DNA]</scope>
    <source>
        <strain evidence="3">zrk23</strain>
    </source>
</reference>
<evidence type="ECO:0000256" key="1">
    <source>
        <dbReference type="SAM" id="Phobius"/>
    </source>
</evidence>
<protein>
    <submittedName>
        <fullName evidence="2">Uncharacterized protein</fullName>
    </submittedName>
</protein>
<gene>
    <name evidence="2" type="ORF">G5C33_18115</name>
</gene>
<dbReference type="KEGG" id="spzr:G5C33_18115"/>
<keyword evidence="1" id="KW-0472">Membrane</keyword>
<evidence type="ECO:0000313" key="3">
    <source>
        <dbReference type="Proteomes" id="UP000501568"/>
    </source>
</evidence>
<keyword evidence="3" id="KW-1185">Reference proteome</keyword>
<proteinExistence type="predicted"/>
<feature type="transmembrane region" description="Helical" evidence="1">
    <location>
        <begin position="12"/>
        <end position="32"/>
    </location>
</feature>
<dbReference type="AlphaFoldDB" id="A0A6G6Y9J0"/>
<evidence type="ECO:0000313" key="2">
    <source>
        <dbReference type="EMBL" id="QIG81511.1"/>
    </source>
</evidence>
<keyword evidence="1" id="KW-0812">Transmembrane</keyword>
<dbReference type="RefSeq" id="WP_165328438.1">
    <property type="nucleotide sequence ID" value="NZ_CP049109.1"/>
</dbReference>